<dbReference type="OrthoDB" id="1879995at2759"/>
<dbReference type="PANTHER" id="PTHR24015">
    <property type="entry name" value="OS07G0578800 PROTEIN-RELATED"/>
    <property type="match status" value="1"/>
</dbReference>
<dbReference type="Pfam" id="PF01535">
    <property type="entry name" value="PPR"/>
    <property type="match status" value="5"/>
</dbReference>
<evidence type="ECO:0000256" key="1">
    <source>
        <dbReference type="ARBA" id="ARBA00022737"/>
    </source>
</evidence>
<organism evidence="3 4">
    <name type="scientific">Thalictrum thalictroides</name>
    <name type="common">Rue-anemone</name>
    <name type="synonym">Anemone thalictroides</name>
    <dbReference type="NCBI Taxonomy" id="46969"/>
    <lineage>
        <taxon>Eukaryota</taxon>
        <taxon>Viridiplantae</taxon>
        <taxon>Streptophyta</taxon>
        <taxon>Embryophyta</taxon>
        <taxon>Tracheophyta</taxon>
        <taxon>Spermatophyta</taxon>
        <taxon>Magnoliopsida</taxon>
        <taxon>Ranunculales</taxon>
        <taxon>Ranunculaceae</taxon>
        <taxon>Thalictroideae</taxon>
        <taxon>Thalictrum</taxon>
    </lineage>
</organism>
<dbReference type="FunFam" id="1.25.40.10:FF:000381">
    <property type="entry name" value="Pentatricopeptide repeat-containing protein"/>
    <property type="match status" value="1"/>
</dbReference>
<protein>
    <submittedName>
        <fullName evidence="3">Pentatricopeptide repeat</fullName>
    </submittedName>
</protein>
<dbReference type="PANTHER" id="PTHR24015:SF739">
    <property type="entry name" value="OS03G0644200 PROTEIN"/>
    <property type="match status" value="1"/>
</dbReference>
<dbReference type="AlphaFoldDB" id="A0A7J6WYN6"/>
<feature type="repeat" description="PPR" evidence="2">
    <location>
        <begin position="71"/>
        <end position="108"/>
    </location>
</feature>
<gene>
    <name evidence="3" type="ORF">FRX31_008714</name>
</gene>
<name>A0A7J6WYN6_THATH</name>
<dbReference type="Proteomes" id="UP000554482">
    <property type="component" value="Unassembled WGS sequence"/>
</dbReference>
<keyword evidence="1" id="KW-0677">Repeat</keyword>
<dbReference type="Gene3D" id="1.25.40.10">
    <property type="entry name" value="Tetratricopeptide repeat domain"/>
    <property type="match status" value="2"/>
</dbReference>
<proteinExistence type="predicted"/>
<feature type="repeat" description="PPR" evidence="2">
    <location>
        <begin position="144"/>
        <end position="174"/>
    </location>
</feature>
<reference evidence="3 4" key="1">
    <citation type="submission" date="2020-06" db="EMBL/GenBank/DDBJ databases">
        <title>Transcriptomic and genomic resources for Thalictrum thalictroides and T. hernandezii: Facilitating candidate gene discovery in an emerging model plant lineage.</title>
        <authorList>
            <person name="Arias T."/>
            <person name="Riano-Pachon D.M."/>
            <person name="Di Stilio V.S."/>
        </authorList>
    </citation>
    <scope>NUCLEOTIDE SEQUENCE [LARGE SCALE GENOMIC DNA]</scope>
    <source>
        <strain evidence="4">cv. WT478/WT964</strain>
        <tissue evidence="3">Leaves</tissue>
    </source>
</reference>
<comment type="caution">
    <text evidence="3">The sequence shown here is derived from an EMBL/GenBank/DDBJ whole genome shotgun (WGS) entry which is preliminary data.</text>
</comment>
<evidence type="ECO:0000313" key="4">
    <source>
        <dbReference type="Proteomes" id="UP000554482"/>
    </source>
</evidence>
<keyword evidence="4" id="KW-1185">Reference proteome</keyword>
<dbReference type="GO" id="GO:0003723">
    <property type="term" value="F:RNA binding"/>
    <property type="evidence" value="ECO:0007669"/>
    <property type="project" value="InterPro"/>
</dbReference>
<dbReference type="InterPro" id="IPR011990">
    <property type="entry name" value="TPR-like_helical_dom_sf"/>
</dbReference>
<feature type="repeat" description="PPR" evidence="2">
    <location>
        <begin position="175"/>
        <end position="209"/>
    </location>
</feature>
<evidence type="ECO:0000313" key="3">
    <source>
        <dbReference type="EMBL" id="KAF5201698.1"/>
    </source>
</evidence>
<dbReference type="InterPro" id="IPR002885">
    <property type="entry name" value="PPR_rpt"/>
</dbReference>
<accession>A0A7J6WYN6</accession>
<dbReference type="GO" id="GO:0009451">
    <property type="term" value="P:RNA modification"/>
    <property type="evidence" value="ECO:0007669"/>
    <property type="project" value="InterPro"/>
</dbReference>
<dbReference type="FunFam" id="1.25.40.10:FF:000955">
    <property type="entry name" value="Tetratricopeptide repeat (TPR)-like superfamily protein"/>
    <property type="match status" value="1"/>
</dbReference>
<dbReference type="PROSITE" id="PS51375">
    <property type="entry name" value="PPR"/>
    <property type="match status" value="3"/>
</dbReference>
<sequence length="282" mass="31261">MSSQLSRSFFTSLSHFTEQKNLKKGRALHAQIFKTGLHSDLYLANTLVNLYAKCNLLSEAKFQFEEIQHKDVVSWNCIINGFSQKGVKGGSLFVMKFFQRMRAEDSVPNPFTFAGVFTAASSVCDVFGGKQAHTVAIKLGSCSDVFVGSSLLNMYCKSGLVCDGRKVFDEMPERNSVSWATMISGYAGDRRGDDAVELFKLMRREENEENEFVFTSVLSSLVVYEFVDVSRQIHGLAAKNGLLSFVAVGNALVTMYAKCGSLEDAHKTFELLSEKTLLLGLQ</sequence>
<evidence type="ECO:0000256" key="2">
    <source>
        <dbReference type="PROSITE-ProRule" id="PRU00708"/>
    </source>
</evidence>
<dbReference type="NCBIfam" id="TIGR00756">
    <property type="entry name" value="PPR"/>
    <property type="match status" value="1"/>
</dbReference>
<dbReference type="EMBL" id="JABWDY010009078">
    <property type="protein sequence ID" value="KAF5201698.1"/>
    <property type="molecule type" value="Genomic_DNA"/>
</dbReference>
<dbReference type="InterPro" id="IPR046960">
    <property type="entry name" value="PPR_At4g14850-like_plant"/>
</dbReference>